<dbReference type="PROSITE" id="PS51231">
    <property type="entry name" value="DAD"/>
    <property type="match status" value="1"/>
</dbReference>
<dbReference type="InterPro" id="IPR042201">
    <property type="entry name" value="FH2_Formin_sf"/>
</dbReference>
<feature type="domain" description="DAD" evidence="7">
    <location>
        <begin position="1005"/>
        <end position="1036"/>
    </location>
</feature>
<evidence type="ECO:0000256" key="6">
    <source>
        <dbReference type="SAM" id="MobiDB-lite"/>
    </source>
</evidence>
<dbReference type="Gene3D" id="1.20.58.2220">
    <property type="entry name" value="Formin, FH2 domain"/>
    <property type="match status" value="1"/>
</dbReference>
<evidence type="ECO:0000256" key="2">
    <source>
        <dbReference type="ARBA" id="ARBA00008214"/>
    </source>
</evidence>
<dbReference type="Pfam" id="PF06367">
    <property type="entry name" value="Drf_FH3"/>
    <property type="match status" value="1"/>
</dbReference>
<evidence type="ECO:0000256" key="5">
    <source>
        <dbReference type="SAM" id="Coils"/>
    </source>
</evidence>
<comment type="subcellular location">
    <subcellularLocation>
        <location evidence="1">Cytoplasm</location>
    </subcellularLocation>
</comment>
<dbReference type="InterPro" id="IPR015425">
    <property type="entry name" value="FH2_Formin"/>
</dbReference>
<dbReference type="InterPro" id="IPR014767">
    <property type="entry name" value="DAD_dom"/>
</dbReference>
<name>A0A336K0A9_CULSO</name>
<dbReference type="PANTHER" id="PTHR45691:SF6">
    <property type="entry name" value="PROTEIN DIAPHANOUS"/>
    <property type="match status" value="1"/>
</dbReference>
<dbReference type="InterPro" id="IPR011989">
    <property type="entry name" value="ARM-like"/>
</dbReference>
<dbReference type="Gene3D" id="6.10.30.30">
    <property type="match status" value="1"/>
</dbReference>
<evidence type="ECO:0000259" key="9">
    <source>
        <dbReference type="PROSITE" id="PS51444"/>
    </source>
</evidence>
<dbReference type="InterPro" id="IPR010473">
    <property type="entry name" value="GTPase-bd"/>
</dbReference>
<dbReference type="PANTHER" id="PTHR45691">
    <property type="entry name" value="PROTEIN DIAPHANOUS"/>
    <property type="match status" value="1"/>
</dbReference>
<evidence type="ECO:0000259" key="7">
    <source>
        <dbReference type="PROSITE" id="PS51231"/>
    </source>
</evidence>
<reference evidence="11" key="2">
    <citation type="submission" date="2018-07" db="EMBL/GenBank/DDBJ databases">
        <authorList>
            <person name="Quirk P.G."/>
            <person name="Krulwich T.A."/>
        </authorList>
    </citation>
    <scope>NUCLEOTIDE SEQUENCE</scope>
</reference>
<dbReference type="PROSITE" id="PS51232">
    <property type="entry name" value="GBD_FH3"/>
    <property type="match status" value="1"/>
</dbReference>
<comment type="similarity">
    <text evidence="2">Belongs to the formin homology family. Diaphanous subfamily.</text>
</comment>
<dbReference type="SMART" id="SM01139">
    <property type="entry name" value="Drf_FH3"/>
    <property type="match status" value="1"/>
</dbReference>
<dbReference type="Gene3D" id="1.20.58.630">
    <property type="match status" value="1"/>
</dbReference>
<feature type="region of interest" description="Disordered" evidence="6">
    <location>
        <begin position="1024"/>
        <end position="1070"/>
    </location>
</feature>
<dbReference type="InterPro" id="IPR044933">
    <property type="entry name" value="DIA_GBD_sf"/>
</dbReference>
<dbReference type="AlphaFoldDB" id="A0A336K0A9"/>
<dbReference type="Gene3D" id="1.25.10.10">
    <property type="entry name" value="Leucine-rich Repeat Variant"/>
    <property type="match status" value="1"/>
</dbReference>
<protein>
    <submittedName>
        <fullName evidence="10">CSON008218 protein</fullName>
    </submittedName>
</protein>
<feature type="domain" description="GBD/FH3" evidence="8">
    <location>
        <begin position="41"/>
        <end position="412"/>
    </location>
</feature>
<dbReference type="GO" id="GO:0030041">
    <property type="term" value="P:actin filament polymerization"/>
    <property type="evidence" value="ECO:0007669"/>
    <property type="project" value="TreeGrafter"/>
</dbReference>
<dbReference type="SUPFAM" id="SSF101447">
    <property type="entry name" value="Formin homology 2 domain (FH2 domain)"/>
    <property type="match status" value="1"/>
</dbReference>
<evidence type="ECO:0000256" key="4">
    <source>
        <dbReference type="ARBA" id="ARBA00023054"/>
    </source>
</evidence>
<keyword evidence="4 5" id="KW-0175">Coiled coil</keyword>
<feature type="coiled-coil region" evidence="5">
    <location>
        <begin position="428"/>
        <end position="477"/>
    </location>
</feature>
<evidence type="ECO:0000256" key="3">
    <source>
        <dbReference type="ARBA" id="ARBA00022490"/>
    </source>
</evidence>
<organism evidence="10">
    <name type="scientific">Culicoides sonorensis</name>
    <name type="common">Biting midge</name>
    <dbReference type="NCBI Taxonomy" id="179676"/>
    <lineage>
        <taxon>Eukaryota</taxon>
        <taxon>Metazoa</taxon>
        <taxon>Ecdysozoa</taxon>
        <taxon>Arthropoda</taxon>
        <taxon>Hexapoda</taxon>
        <taxon>Insecta</taxon>
        <taxon>Pterygota</taxon>
        <taxon>Neoptera</taxon>
        <taxon>Endopterygota</taxon>
        <taxon>Diptera</taxon>
        <taxon>Nematocera</taxon>
        <taxon>Chironomoidea</taxon>
        <taxon>Ceratopogonidae</taxon>
        <taxon>Ceratopogoninae</taxon>
        <taxon>Culicoides</taxon>
        <taxon>Monoculicoides</taxon>
    </lineage>
</organism>
<dbReference type="InterPro" id="IPR010472">
    <property type="entry name" value="FH3_dom"/>
</dbReference>
<dbReference type="EMBL" id="UFQT01000030">
    <property type="protein sequence ID" value="SSX18217.1"/>
    <property type="molecule type" value="Genomic_DNA"/>
</dbReference>
<dbReference type="GO" id="GO:0003779">
    <property type="term" value="F:actin binding"/>
    <property type="evidence" value="ECO:0007669"/>
    <property type="project" value="InterPro"/>
</dbReference>
<keyword evidence="3" id="KW-0963">Cytoplasm</keyword>
<dbReference type="Pfam" id="PF06345">
    <property type="entry name" value="Drf_DAD"/>
    <property type="match status" value="1"/>
</dbReference>
<evidence type="ECO:0000256" key="1">
    <source>
        <dbReference type="ARBA" id="ARBA00004496"/>
    </source>
</evidence>
<accession>A0A336K0A9</accession>
<proteinExistence type="inferred from homology"/>
<reference evidence="10" key="1">
    <citation type="submission" date="2018-04" db="EMBL/GenBank/DDBJ databases">
        <authorList>
            <person name="Go L.Y."/>
            <person name="Mitchell J.A."/>
        </authorList>
    </citation>
    <scope>NUCLEOTIDE SEQUENCE</scope>
    <source>
        <tissue evidence="10">Whole organism</tissue>
    </source>
</reference>
<dbReference type="Gene3D" id="1.10.20.40">
    <property type="entry name" value="Formin, diaphanous GTPase-binding domain"/>
    <property type="match status" value="1"/>
</dbReference>
<dbReference type="Gene3D" id="1.10.238.150">
    <property type="entry name" value="Formin, FH3 diaphanous domain"/>
    <property type="match status" value="1"/>
</dbReference>
<dbReference type="InterPro" id="IPR016024">
    <property type="entry name" value="ARM-type_fold"/>
</dbReference>
<dbReference type="InterPro" id="IPR014768">
    <property type="entry name" value="GBD/FH3_dom"/>
</dbReference>
<dbReference type="VEuPathDB" id="VectorBase:CSON008218"/>
<dbReference type="InterPro" id="IPR051412">
    <property type="entry name" value="Formin_Homology_Diaphanous_sf"/>
</dbReference>
<dbReference type="Pfam" id="PF02181">
    <property type="entry name" value="FH2"/>
    <property type="match status" value="1"/>
</dbReference>
<dbReference type="SMART" id="SM01140">
    <property type="entry name" value="Drf_GBD"/>
    <property type="match status" value="1"/>
</dbReference>
<dbReference type="GO" id="GO:0005884">
    <property type="term" value="C:actin filament"/>
    <property type="evidence" value="ECO:0007669"/>
    <property type="project" value="TreeGrafter"/>
</dbReference>
<dbReference type="EMBL" id="UFQS01000030">
    <property type="protein sequence ID" value="SSW97831.1"/>
    <property type="molecule type" value="Genomic_DNA"/>
</dbReference>
<dbReference type="SUPFAM" id="SSF48371">
    <property type="entry name" value="ARM repeat"/>
    <property type="match status" value="1"/>
</dbReference>
<dbReference type="PROSITE" id="PS51444">
    <property type="entry name" value="FH2"/>
    <property type="match status" value="1"/>
</dbReference>
<dbReference type="OMA" id="WEVKNPM"/>
<feature type="region of interest" description="Disordered" evidence="6">
    <location>
        <begin position="518"/>
        <end position="540"/>
    </location>
</feature>
<evidence type="ECO:0000259" key="8">
    <source>
        <dbReference type="PROSITE" id="PS51232"/>
    </source>
</evidence>
<dbReference type="GO" id="GO:0005737">
    <property type="term" value="C:cytoplasm"/>
    <property type="evidence" value="ECO:0007669"/>
    <property type="project" value="UniProtKB-SubCell"/>
</dbReference>
<dbReference type="InterPro" id="IPR010465">
    <property type="entry name" value="Drf_DAD"/>
</dbReference>
<evidence type="ECO:0000313" key="10">
    <source>
        <dbReference type="EMBL" id="SSW97831.1"/>
    </source>
</evidence>
<dbReference type="GO" id="GO:0031267">
    <property type="term" value="F:small GTPase binding"/>
    <property type="evidence" value="ECO:0007669"/>
    <property type="project" value="InterPro"/>
</dbReference>
<dbReference type="SMART" id="SM00498">
    <property type="entry name" value="FH2"/>
    <property type="match status" value="1"/>
</dbReference>
<gene>
    <name evidence="10" type="primary">CSON008218</name>
</gene>
<feature type="compositionally biased region" description="Polar residues" evidence="6">
    <location>
        <begin position="518"/>
        <end position="528"/>
    </location>
</feature>
<sequence>MARNEKIKSAGFLDNFFGRKHKIYNAGGLEEQHELDISLGVAKLSNEEINIKFMEILEDMNIPKDKREPLMLKDIKEKREMLIMHYKGKVSSWTSSRFEKPHEYKVYLREGDHSPNKILQCIESLRVALTSNPISWIKEFGEDGLDEIVGLLQKCKQKRDYEKIEFECIRCLKAILNNSWGINVVLKPEQHAAVLLLAQSLDIQKPQSMCEALKLLAGFCLLNERNGYNKVLTAVSCASVERFKPLVDGLFVEHDLEERGQKTEKKGDLCYHSLLFINTIINTPSDLNFRLHLRCEIMRTGLYERLDTLVDIVNSSNNESLEKHFKIFTSFRDEDFEEFSSRFDNIRLEIDDINDCFEILRNTVVDTNAEPYFLSILQHLLYIKDDHLYKPAYYKLIEECISQIVLHKSGCDPNFKNRNFNIDTAVLLDDLAEKNKVLETQRVDELEKRIEELQAVKQEAEAKVAHLEEKLKLISNSESLQSTANIEPLFLSSTSLIKSESLSKSSPLLMDRKTINLTQKPSQPQVMGTQAAPPPPPPPPPNLLMGKGLGITAPVPPPPPPLLTTMQSVQQITSKKIELPDYLKPKKKYVVDAPMKRANWKPIAPEKLSSKSLWSKIQEDNLYVDDIFNGLALKFSTKPTKIGTKDTIDKPSIPKKNVDVKVLDAKAAQSLSILLGGPLKHMTYEQIKQSLWKCDKETLTPNVLQLLKQYLPSSNQLKYLMELKSTGEILSNVEEFVVNLGDIKRLTTRLESLYFMQTLPDMINDIKPDIVSGTSACEEIKNCERFTKVLELILLFGNFMNSGSKQDSVYAFEISFLTKLSNTKDVENKDTLLHYLVFVIETKFPDVLHFYEDIPHIDKAARISLDNIKRTMAMLNNSVKNVERDLEVNKIPQCDDDYFSCIFANFVPDARQQVEVLGKMVFKMEKLYVDISELFSFDSTKYAMEDFFADIKTFKDSYIQAYQDNLKEKTIMEKKQRILAAREQHERDLLERQQRKLTIVDIDAAQTQEGVMDSLLEALQTGSAFGNREKRKRNPVRPAGAERRAQLGRSRSRKQMYHANRENTSMLFIS</sequence>
<feature type="domain" description="FH2" evidence="9">
    <location>
        <begin position="585"/>
        <end position="984"/>
    </location>
</feature>
<evidence type="ECO:0000313" key="11">
    <source>
        <dbReference type="EMBL" id="SSX18217.1"/>
    </source>
</evidence>
<dbReference type="Pfam" id="PF06371">
    <property type="entry name" value="Drf_GBD"/>
    <property type="match status" value="1"/>
</dbReference>